<dbReference type="EMBL" id="BARU01021145">
    <property type="protein sequence ID" value="GAH57229.1"/>
    <property type="molecule type" value="Genomic_DNA"/>
</dbReference>
<keyword evidence="1" id="KW-1133">Transmembrane helix</keyword>
<keyword evidence="1" id="KW-0812">Transmembrane</keyword>
<evidence type="ECO:0000313" key="2">
    <source>
        <dbReference type="EMBL" id="GAH57229.1"/>
    </source>
</evidence>
<name>X1HTS1_9ZZZZ</name>
<evidence type="ECO:0000256" key="1">
    <source>
        <dbReference type="SAM" id="Phobius"/>
    </source>
</evidence>
<reference evidence="2" key="1">
    <citation type="journal article" date="2014" name="Front. Microbiol.">
        <title>High frequency of phylogenetically diverse reductive dehalogenase-homologous genes in deep subseafloor sedimentary metagenomes.</title>
        <authorList>
            <person name="Kawai M."/>
            <person name="Futagami T."/>
            <person name="Toyoda A."/>
            <person name="Takaki Y."/>
            <person name="Nishi S."/>
            <person name="Hori S."/>
            <person name="Arai W."/>
            <person name="Tsubouchi T."/>
            <person name="Morono Y."/>
            <person name="Uchiyama I."/>
            <person name="Ito T."/>
            <person name="Fujiyama A."/>
            <person name="Inagaki F."/>
            <person name="Takami H."/>
        </authorList>
    </citation>
    <scope>NUCLEOTIDE SEQUENCE</scope>
    <source>
        <strain evidence="2">Expedition CK06-06</strain>
    </source>
</reference>
<accession>X1HTS1</accession>
<gene>
    <name evidence="2" type="ORF">S03H2_34628</name>
</gene>
<protein>
    <submittedName>
        <fullName evidence="2">Uncharacterized protein</fullName>
    </submittedName>
</protein>
<organism evidence="2">
    <name type="scientific">marine sediment metagenome</name>
    <dbReference type="NCBI Taxonomy" id="412755"/>
    <lineage>
        <taxon>unclassified sequences</taxon>
        <taxon>metagenomes</taxon>
        <taxon>ecological metagenomes</taxon>
    </lineage>
</organism>
<dbReference type="AlphaFoldDB" id="X1HTS1"/>
<feature type="transmembrane region" description="Helical" evidence="1">
    <location>
        <begin position="6"/>
        <end position="28"/>
    </location>
</feature>
<sequence length="66" mass="7481">MHFEIFWLAVVGWILYIPSAILVFGSLIQLKHKGKPETYDPSYTTTFVDKGIYGIIHQPITLGMAI</sequence>
<comment type="caution">
    <text evidence="2">The sequence shown here is derived from an EMBL/GenBank/DDBJ whole genome shotgun (WGS) entry which is preliminary data.</text>
</comment>
<proteinExistence type="predicted"/>
<keyword evidence="1" id="KW-0472">Membrane</keyword>